<protein>
    <submittedName>
        <fullName evidence="1">Uncharacterized protein</fullName>
    </submittedName>
</protein>
<organism evidence="1">
    <name type="scientific">marine metagenome</name>
    <dbReference type="NCBI Taxonomy" id="408172"/>
    <lineage>
        <taxon>unclassified sequences</taxon>
        <taxon>metagenomes</taxon>
        <taxon>ecological metagenomes</taxon>
    </lineage>
</organism>
<evidence type="ECO:0000313" key="1">
    <source>
        <dbReference type="EMBL" id="SVA98864.1"/>
    </source>
</evidence>
<gene>
    <name evidence="1" type="ORF">METZ01_LOCUS151718</name>
</gene>
<sequence length="219" mass="24614">MSNQTFLNKALEAVAEQTNAAARTARAVLENSPPDSMGREPAIAFCFVETRDILQTIRKETKANGDTYTGVKPESLLNLCQAVMQKACWNARKQLISQRVAEDNDRKNGVDYSQETSEETGVYVEVQNIPDIIIEDYRTMITTYGYLTEKMAYLDNVEPTIAMITIGGKDEDGEWVNEAECYNWEDALEAMNAKSQQLSGYQEQPVDDQFDDLANRLTA</sequence>
<proteinExistence type="predicted"/>
<dbReference type="EMBL" id="UINC01024699">
    <property type="protein sequence ID" value="SVA98864.1"/>
    <property type="molecule type" value="Genomic_DNA"/>
</dbReference>
<name>A0A382ABV8_9ZZZZ</name>
<dbReference type="AlphaFoldDB" id="A0A382ABV8"/>
<reference evidence="1" key="1">
    <citation type="submission" date="2018-05" db="EMBL/GenBank/DDBJ databases">
        <authorList>
            <person name="Lanie J.A."/>
            <person name="Ng W.-L."/>
            <person name="Kazmierczak K.M."/>
            <person name="Andrzejewski T.M."/>
            <person name="Davidsen T.M."/>
            <person name="Wayne K.J."/>
            <person name="Tettelin H."/>
            <person name="Glass J.I."/>
            <person name="Rusch D."/>
            <person name="Podicherti R."/>
            <person name="Tsui H.-C.T."/>
            <person name="Winkler M.E."/>
        </authorList>
    </citation>
    <scope>NUCLEOTIDE SEQUENCE</scope>
</reference>
<accession>A0A382ABV8</accession>